<feature type="transmembrane region" description="Helical" evidence="6">
    <location>
        <begin position="39"/>
        <end position="60"/>
    </location>
</feature>
<evidence type="ECO:0000256" key="6">
    <source>
        <dbReference type="SAM" id="Phobius"/>
    </source>
</evidence>
<evidence type="ECO:0000256" key="2">
    <source>
        <dbReference type="ARBA" id="ARBA00022692"/>
    </source>
</evidence>
<feature type="transmembrane region" description="Helical" evidence="6">
    <location>
        <begin position="72"/>
        <end position="95"/>
    </location>
</feature>
<evidence type="ECO:0000313" key="8">
    <source>
        <dbReference type="Proteomes" id="UP000279259"/>
    </source>
</evidence>
<dbReference type="Pfam" id="PF00083">
    <property type="entry name" value="Sugar_tr"/>
    <property type="match status" value="1"/>
</dbReference>
<dbReference type="InterPro" id="IPR050360">
    <property type="entry name" value="MFS_Sugar_Transporters"/>
</dbReference>
<organism evidence="7 8">
    <name type="scientific">Saitozyma podzolica</name>
    <dbReference type="NCBI Taxonomy" id="1890683"/>
    <lineage>
        <taxon>Eukaryota</taxon>
        <taxon>Fungi</taxon>
        <taxon>Dikarya</taxon>
        <taxon>Basidiomycota</taxon>
        <taxon>Agaricomycotina</taxon>
        <taxon>Tremellomycetes</taxon>
        <taxon>Tremellales</taxon>
        <taxon>Trimorphomycetaceae</taxon>
        <taxon>Saitozyma</taxon>
    </lineage>
</organism>
<dbReference type="PANTHER" id="PTHR48022:SF2">
    <property type="entry name" value="PLASTIDIC GLUCOSE TRANSPORTER 4"/>
    <property type="match status" value="1"/>
</dbReference>
<dbReference type="AlphaFoldDB" id="A0A427YF76"/>
<dbReference type="Proteomes" id="UP000279259">
    <property type="component" value="Unassembled WGS sequence"/>
</dbReference>
<dbReference type="InterPro" id="IPR005828">
    <property type="entry name" value="MFS_sugar_transport-like"/>
</dbReference>
<evidence type="ECO:0000256" key="3">
    <source>
        <dbReference type="ARBA" id="ARBA00022989"/>
    </source>
</evidence>
<dbReference type="OrthoDB" id="6612291at2759"/>
<proteinExistence type="predicted"/>
<dbReference type="InterPro" id="IPR036259">
    <property type="entry name" value="MFS_trans_sf"/>
</dbReference>
<feature type="compositionally biased region" description="Basic and acidic residues" evidence="5">
    <location>
        <begin position="177"/>
        <end position="186"/>
    </location>
</feature>
<evidence type="ECO:0000256" key="5">
    <source>
        <dbReference type="SAM" id="MobiDB-lite"/>
    </source>
</evidence>
<dbReference type="EMBL" id="RSCD01000012">
    <property type="protein sequence ID" value="RSH89839.1"/>
    <property type="molecule type" value="Genomic_DNA"/>
</dbReference>
<dbReference type="SUPFAM" id="SSF103473">
    <property type="entry name" value="MFS general substrate transporter"/>
    <property type="match status" value="1"/>
</dbReference>
<dbReference type="GO" id="GO:0016020">
    <property type="term" value="C:membrane"/>
    <property type="evidence" value="ECO:0007669"/>
    <property type="project" value="UniProtKB-SubCell"/>
</dbReference>
<keyword evidence="4 6" id="KW-0472">Membrane</keyword>
<evidence type="ECO:0000256" key="1">
    <source>
        <dbReference type="ARBA" id="ARBA00004141"/>
    </source>
</evidence>
<comment type="caution">
    <text evidence="7">The sequence shown here is derived from an EMBL/GenBank/DDBJ whole genome shotgun (WGS) entry which is preliminary data.</text>
</comment>
<protein>
    <recommendedName>
        <fullName evidence="9">Major facilitator superfamily (MFS) profile domain-containing protein</fullName>
    </recommendedName>
</protein>
<name>A0A427YF76_9TREE</name>
<evidence type="ECO:0000313" key="7">
    <source>
        <dbReference type="EMBL" id="RSH89839.1"/>
    </source>
</evidence>
<dbReference type="GO" id="GO:0005351">
    <property type="term" value="F:carbohydrate:proton symporter activity"/>
    <property type="evidence" value="ECO:0007669"/>
    <property type="project" value="TreeGrafter"/>
</dbReference>
<evidence type="ECO:0000256" key="4">
    <source>
        <dbReference type="ARBA" id="ARBA00023136"/>
    </source>
</evidence>
<gene>
    <name evidence="7" type="ORF">EHS25_001825</name>
</gene>
<feature type="region of interest" description="Disordered" evidence="5">
    <location>
        <begin position="161"/>
        <end position="186"/>
    </location>
</feature>
<dbReference type="Gene3D" id="1.20.1250.20">
    <property type="entry name" value="MFS general substrate transporter like domains"/>
    <property type="match status" value="1"/>
</dbReference>
<dbReference type="PANTHER" id="PTHR48022">
    <property type="entry name" value="PLASTIDIC GLUCOSE TRANSPORTER 4"/>
    <property type="match status" value="1"/>
</dbReference>
<accession>A0A427YF76</accession>
<evidence type="ECO:0008006" key="9">
    <source>
        <dbReference type="Google" id="ProtNLM"/>
    </source>
</evidence>
<feature type="transmembrane region" description="Helical" evidence="6">
    <location>
        <begin position="12"/>
        <end position="30"/>
    </location>
</feature>
<keyword evidence="3 6" id="KW-1133">Transmembrane helix</keyword>
<reference evidence="7 8" key="1">
    <citation type="submission" date="2018-11" db="EMBL/GenBank/DDBJ databases">
        <title>Genome sequence of Saitozyma podzolica DSM 27192.</title>
        <authorList>
            <person name="Aliyu H."/>
            <person name="Gorte O."/>
            <person name="Ochsenreither K."/>
        </authorList>
    </citation>
    <scope>NUCLEOTIDE SEQUENCE [LARGE SCALE GENOMIC DNA]</scope>
    <source>
        <strain evidence="7 8">DSM 27192</strain>
    </source>
</reference>
<comment type="subcellular location">
    <subcellularLocation>
        <location evidence="1">Membrane</location>
        <topology evidence="1">Multi-pass membrane protein</topology>
    </subcellularLocation>
</comment>
<keyword evidence="2 6" id="KW-0812">Transmembrane</keyword>
<sequence>MLNLGFTNTYQLLVALYAGKWFITLFGFYLPDRIGRRPMVIVGAVCMGACMYTMAAVAAATNNEPTGSLGSLTLASIFIWVFTFSPTWGALPWTIAAEIGSQRLRAKTLATAAWGDTIVFCVLFVPEFEGRTLEELDLLYDAGIPARNFATYDITKLKSAPMPASGGKAGSLFEDDANGKKERLEA</sequence>
<keyword evidence="8" id="KW-1185">Reference proteome</keyword>